<dbReference type="InterPro" id="IPR003488">
    <property type="entry name" value="DprA"/>
</dbReference>
<reference evidence="4 5" key="1">
    <citation type="journal article" date="2011" name="J. Bacteriol.">
        <title>Complete genome of the cellulolytic ruminal bacterium Ruminococcus albus 7.</title>
        <authorList>
            <person name="Suen G."/>
            <person name="Stevenson D.M."/>
            <person name="Bruce D.C."/>
            <person name="Chertkov O."/>
            <person name="Copeland A."/>
            <person name="Cheng J.F."/>
            <person name="Detter C."/>
            <person name="Detter J.C."/>
            <person name="Goodwin L.A."/>
            <person name="Han C.S."/>
            <person name="Hauser L.J."/>
            <person name="Ivanova N.N."/>
            <person name="Kyrpides N.C."/>
            <person name="Land M.L."/>
            <person name="Lapidus A."/>
            <person name="Lucas S."/>
            <person name="Ovchinnikova G."/>
            <person name="Pitluck S."/>
            <person name="Tapia R."/>
            <person name="Woyke T."/>
            <person name="Boyum J."/>
            <person name="Mead D."/>
            <person name="Weimer P.J."/>
        </authorList>
    </citation>
    <scope>NUCLEOTIDE SEQUENCE [LARGE SCALE GENOMIC DNA]</scope>
    <source>
        <strain evidence="5">ATCC 27210 / DSM 20455 / JCM 14654 / NCDO 2250 / 7</strain>
    </source>
</reference>
<dbReference type="SUPFAM" id="SSF102405">
    <property type="entry name" value="MCP/YpsA-like"/>
    <property type="match status" value="1"/>
</dbReference>
<dbReference type="HOGENOM" id="CLU_029601_0_3_9"/>
<feature type="domain" description="DprA winged helix" evidence="3">
    <location>
        <begin position="314"/>
        <end position="374"/>
    </location>
</feature>
<evidence type="ECO:0000256" key="1">
    <source>
        <dbReference type="ARBA" id="ARBA00006525"/>
    </source>
</evidence>
<dbReference type="OrthoDB" id="9785707at2"/>
<protein>
    <submittedName>
        <fullName evidence="4">SMF family protein</fullName>
    </submittedName>
</protein>
<organism evidence="4 5">
    <name type="scientific">Ruminococcus albus (strain ATCC 27210 / DSM 20455 / JCM 14654 / NCDO 2250 / 7)</name>
    <dbReference type="NCBI Taxonomy" id="697329"/>
    <lineage>
        <taxon>Bacteria</taxon>
        <taxon>Bacillati</taxon>
        <taxon>Bacillota</taxon>
        <taxon>Clostridia</taxon>
        <taxon>Eubacteriales</taxon>
        <taxon>Oscillospiraceae</taxon>
        <taxon>Ruminococcus</taxon>
    </lineage>
</organism>
<dbReference type="Gene3D" id="1.10.10.10">
    <property type="entry name" value="Winged helix-like DNA-binding domain superfamily/Winged helix DNA-binding domain"/>
    <property type="match status" value="1"/>
</dbReference>
<dbReference type="RefSeq" id="WP_013499648.1">
    <property type="nucleotide sequence ID" value="NC_014833.1"/>
</dbReference>
<dbReference type="GO" id="GO:0009294">
    <property type="term" value="P:DNA-mediated transformation"/>
    <property type="evidence" value="ECO:0007669"/>
    <property type="project" value="InterPro"/>
</dbReference>
<name>E6UEF0_RUMA7</name>
<dbReference type="InterPro" id="IPR041614">
    <property type="entry name" value="DprA_WH"/>
</dbReference>
<gene>
    <name evidence="4" type="ordered locus">Rumal_3075</name>
</gene>
<sequence>MDRYISLMWLEMVLGTGGRRLWQIMEKTDDPAKLCERILSGDTELLTAGEKEKAERISTDEAERIISLAREQGQRVAAIGDEDYPKRWYGLDDAPALVFCRGDIKALNESTVIHTAGTREPSKYTLSLIDVLCADLALRGFAISCGLAEGSDTRTAEAVLGRGGKVIAVYPTSLENEYPKNAGDIKERVAQSGLLISEYPPGYKGRMNFQRRNRLAVALASAVVITEAAEDSKGLDNAERALDTGLPVLVVPPHLLYSGRYSGQRDLLRKGCIPIFDGSDAVRVLAERHEISPEGYGLKVGTENAQAVSKQEKAPKKPARELNSTESTIYDLLKENGAMSLDEITARSGLSVMEVLTCMTGLELAGIAVSLPGKRYELDS</sequence>
<dbReference type="Proteomes" id="UP000006919">
    <property type="component" value="Chromosome"/>
</dbReference>
<dbReference type="eggNOG" id="COG0758">
    <property type="taxonomic scope" value="Bacteria"/>
</dbReference>
<dbReference type="PANTHER" id="PTHR43022:SF1">
    <property type="entry name" value="PROTEIN SMF"/>
    <property type="match status" value="1"/>
</dbReference>
<evidence type="ECO:0000259" key="2">
    <source>
        <dbReference type="Pfam" id="PF02481"/>
    </source>
</evidence>
<dbReference type="InterPro" id="IPR057666">
    <property type="entry name" value="DrpA_SLOG"/>
</dbReference>
<accession>E6UEF0</accession>
<dbReference type="KEGG" id="ral:Rumal_3075"/>
<dbReference type="PANTHER" id="PTHR43022">
    <property type="entry name" value="PROTEIN SMF"/>
    <property type="match status" value="1"/>
</dbReference>
<feature type="domain" description="Smf/DprA SLOG" evidence="2">
    <location>
        <begin position="76"/>
        <end position="279"/>
    </location>
</feature>
<evidence type="ECO:0000259" key="3">
    <source>
        <dbReference type="Pfam" id="PF17782"/>
    </source>
</evidence>
<proteinExistence type="inferred from homology"/>
<dbReference type="EMBL" id="CP002403">
    <property type="protein sequence ID" value="ADU23540.1"/>
    <property type="molecule type" value="Genomic_DNA"/>
</dbReference>
<dbReference type="AlphaFoldDB" id="E6UEF0"/>
<dbReference type="Pfam" id="PF02481">
    <property type="entry name" value="DNA_processg_A"/>
    <property type="match status" value="1"/>
</dbReference>
<dbReference type="InterPro" id="IPR036388">
    <property type="entry name" value="WH-like_DNA-bd_sf"/>
</dbReference>
<comment type="similarity">
    <text evidence="1">Belongs to the DprA/Smf family.</text>
</comment>
<dbReference type="Pfam" id="PF17782">
    <property type="entry name" value="WHD_DprA"/>
    <property type="match status" value="1"/>
</dbReference>
<evidence type="ECO:0000313" key="5">
    <source>
        <dbReference type="Proteomes" id="UP000006919"/>
    </source>
</evidence>
<dbReference type="STRING" id="697329.Rumal_3075"/>
<dbReference type="Gene3D" id="3.40.50.450">
    <property type="match status" value="1"/>
</dbReference>
<evidence type="ECO:0000313" key="4">
    <source>
        <dbReference type="EMBL" id="ADU23540.1"/>
    </source>
</evidence>